<feature type="domain" description="EamA" evidence="8">
    <location>
        <begin position="31"/>
        <end position="164"/>
    </location>
</feature>
<evidence type="ECO:0000256" key="5">
    <source>
        <dbReference type="ARBA" id="ARBA00023136"/>
    </source>
</evidence>
<evidence type="ECO:0000313" key="10">
    <source>
        <dbReference type="Proteomes" id="UP001239267"/>
    </source>
</evidence>
<dbReference type="Pfam" id="PF00892">
    <property type="entry name" value="EamA"/>
    <property type="match status" value="2"/>
</dbReference>
<evidence type="ECO:0000256" key="3">
    <source>
        <dbReference type="ARBA" id="ARBA00022692"/>
    </source>
</evidence>
<dbReference type="RefSeq" id="WP_307362011.1">
    <property type="nucleotide sequence ID" value="NZ_JAUSTB010000014.1"/>
</dbReference>
<dbReference type="SUPFAM" id="SSF103481">
    <property type="entry name" value="Multidrug resistance efflux transporter EmrE"/>
    <property type="match status" value="2"/>
</dbReference>
<comment type="similarity">
    <text evidence="2">Belongs to the EamA transporter family.</text>
</comment>
<evidence type="ECO:0000259" key="8">
    <source>
        <dbReference type="Pfam" id="PF00892"/>
    </source>
</evidence>
<gene>
    <name evidence="9" type="ORF">J2T23_003513</name>
</gene>
<dbReference type="AlphaFoldDB" id="A0AAJ1SV06"/>
<feature type="domain" description="EamA" evidence="8">
    <location>
        <begin position="179"/>
        <end position="311"/>
    </location>
</feature>
<evidence type="ECO:0000256" key="6">
    <source>
        <dbReference type="SAM" id="MobiDB-lite"/>
    </source>
</evidence>
<feature type="transmembrane region" description="Helical" evidence="7">
    <location>
        <begin position="29"/>
        <end position="48"/>
    </location>
</feature>
<feature type="transmembrane region" description="Helical" evidence="7">
    <location>
        <begin position="172"/>
        <end position="194"/>
    </location>
</feature>
<feature type="region of interest" description="Disordered" evidence="6">
    <location>
        <begin position="1"/>
        <end position="22"/>
    </location>
</feature>
<dbReference type="InterPro" id="IPR050638">
    <property type="entry name" value="AA-Vitamin_Transporters"/>
</dbReference>
<dbReference type="Proteomes" id="UP001239267">
    <property type="component" value="Unassembled WGS sequence"/>
</dbReference>
<feature type="transmembrane region" description="Helical" evidence="7">
    <location>
        <begin position="206"/>
        <end position="227"/>
    </location>
</feature>
<keyword evidence="4 7" id="KW-1133">Transmembrane helix</keyword>
<sequence>MESVEQGLTAQPSDAAEVRAAGHPRRKRTVAVLSLLGATLFWAGNYVVGADAVHSIDPLSLVFLRWAIALVPLLLIAQLVERPSWRAVLAAWPWLLALSVCGLLGYNLLLYFALEHTDAFNASLINAFNPALITLAAAVFLRERLTPLAVAGVVTALAGVLIVISGGDVGRLATAGFGTGEVLMVGAVVVWTAYTVVGRLAPKVPPITATAVQAAVAVALLAPVHLARGGLALPATDSGLASLLFIAFFPSVLSYVLWNRALTVLPAGGAGVFLNLITVFTAVLTMLAGSVHTAAQFVGGAIVVGGVVLTNAPAFRRQQRGRQLPRR</sequence>
<dbReference type="EMBL" id="JAUSTB010000014">
    <property type="protein sequence ID" value="MDQ0147596.1"/>
    <property type="molecule type" value="Genomic_DNA"/>
</dbReference>
<dbReference type="InterPro" id="IPR000620">
    <property type="entry name" value="EamA_dom"/>
</dbReference>
<name>A0AAJ1SV06_9MICC</name>
<feature type="transmembrane region" description="Helical" evidence="7">
    <location>
        <begin position="60"/>
        <end position="80"/>
    </location>
</feature>
<feature type="transmembrane region" description="Helical" evidence="7">
    <location>
        <begin position="148"/>
        <end position="166"/>
    </location>
</feature>
<dbReference type="InterPro" id="IPR037185">
    <property type="entry name" value="EmrE-like"/>
</dbReference>
<evidence type="ECO:0000256" key="1">
    <source>
        <dbReference type="ARBA" id="ARBA00004141"/>
    </source>
</evidence>
<keyword evidence="10" id="KW-1185">Reference proteome</keyword>
<accession>A0AAJ1SV06</accession>
<feature type="transmembrane region" description="Helical" evidence="7">
    <location>
        <begin position="239"/>
        <end position="258"/>
    </location>
</feature>
<dbReference type="Gene3D" id="1.10.3730.20">
    <property type="match status" value="1"/>
</dbReference>
<keyword evidence="5 7" id="KW-0472">Membrane</keyword>
<comment type="caution">
    <text evidence="9">The sequence shown here is derived from an EMBL/GenBank/DDBJ whole genome shotgun (WGS) entry which is preliminary data.</text>
</comment>
<evidence type="ECO:0000256" key="2">
    <source>
        <dbReference type="ARBA" id="ARBA00007362"/>
    </source>
</evidence>
<feature type="transmembrane region" description="Helical" evidence="7">
    <location>
        <begin position="120"/>
        <end position="141"/>
    </location>
</feature>
<protein>
    <submittedName>
        <fullName evidence="9">Drug/metabolite transporter (DMT)-like permease</fullName>
    </submittedName>
</protein>
<evidence type="ECO:0000313" key="9">
    <source>
        <dbReference type="EMBL" id="MDQ0147596.1"/>
    </source>
</evidence>
<dbReference type="PANTHER" id="PTHR32322">
    <property type="entry name" value="INNER MEMBRANE TRANSPORTER"/>
    <property type="match status" value="1"/>
</dbReference>
<keyword evidence="3 7" id="KW-0812">Transmembrane</keyword>
<reference evidence="9 10" key="1">
    <citation type="submission" date="2023-07" db="EMBL/GenBank/DDBJ databases">
        <title>Sorghum-associated microbial communities from plants grown in Nebraska, USA.</title>
        <authorList>
            <person name="Schachtman D."/>
        </authorList>
    </citation>
    <scope>NUCLEOTIDE SEQUENCE [LARGE SCALE GENOMIC DNA]</scope>
    <source>
        <strain evidence="9 10">DS1001</strain>
    </source>
</reference>
<evidence type="ECO:0000256" key="7">
    <source>
        <dbReference type="SAM" id="Phobius"/>
    </source>
</evidence>
<feature type="compositionally biased region" description="Polar residues" evidence="6">
    <location>
        <begin position="1"/>
        <end position="12"/>
    </location>
</feature>
<organism evidence="9 10">
    <name type="scientific">Pseudarthrobacter niigatensis</name>
    <dbReference type="NCBI Taxonomy" id="369935"/>
    <lineage>
        <taxon>Bacteria</taxon>
        <taxon>Bacillati</taxon>
        <taxon>Actinomycetota</taxon>
        <taxon>Actinomycetes</taxon>
        <taxon>Micrococcales</taxon>
        <taxon>Micrococcaceae</taxon>
        <taxon>Pseudarthrobacter</taxon>
    </lineage>
</organism>
<dbReference type="GO" id="GO:0016020">
    <property type="term" value="C:membrane"/>
    <property type="evidence" value="ECO:0007669"/>
    <property type="project" value="UniProtKB-SubCell"/>
</dbReference>
<evidence type="ECO:0000256" key="4">
    <source>
        <dbReference type="ARBA" id="ARBA00022989"/>
    </source>
</evidence>
<feature type="transmembrane region" description="Helical" evidence="7">
    <location>
        <begin position="270"/>
        <end position="288"/>
    </location>
</feature>
<proteinExistence type="inferred from homology"/>
<feature type="transmembrane region" description="Helical" evidence="7">
    <location>
        <begin position="92"/>
        <end position="114"/>
    </location>
</feature>
<dbReference type="PANTHER" id="PTHR32322:SF2">
    <property type="entry name" value="EAMA DOMAIN-CONTAINING PROTEIN"/>
    <property type="match status" value="1"/>
</dbReference>
<comment type="subcellular location">
    <subcellularLocation>
        <location evidence="1">Membrane</location>
        <topology evidence="1">Multi-pass membrane protein</topology>
    </subcellularLocation>
</comment>
<feature type="transmembrane region" description="Helical" evidence="7">
    <location>
        <begin position="294"/>
        <end position="315"/>
    </location>
</feature>